<sequence>MTDVDTTEIEQLMAGLSGKIAEGHAAQSCDAAYAVYLELEALREQFAPKPDVNRTRTKAGVEKALEQASQKAWRLYEAFHLEVQYDLEWASGCTTRTLRNS</sequence>
<dbReference type="Proteomes" id="UP000272833">
    <property type="component" value="Unassembled WGS sequence"/>
</dbReference>
<protein>
    <submittedName>
        <fullName evidence="1">Uncharacterized protein</fullName>
    </submittedName>
</protein>
<accession>A0A427H896</accession>
<name>A0A427H896_ECTOL</name>
<gene>
    <name evidence="1" type="ORF">EGJ44_21190</name>
</gene>
<organism evidence="1 2">
    <name type="scientific">Ectopseudomonas oleovorans</name>
    <name type="common">Pseudomonas oleovorans</name>
    <dbReference type="NCBI Taxonomy" id="301"/>
    <lineage>
        <taxon>Bacteria</taxon>
        <taxon>Pseudomonadati</taxon>
        <taxon>Pseudomonadota</taxon>
        <taxon>Gammaproteobacteria</taxon>
        <taxon>Pseudomonadales</taxon>
        <taxon>Pseudomonadaceae</taxon>
        <taxon>Ectopseudomonas</taxon>
    </lineage>
</organism>
<dbReference type="AlphaFoldDB" id="A0A427H896"/>
<comment type="caution">
    <text evidence="1">The sequence shown here is derived from an EMBL/GenBank/DDBJ whole genome shotgun (WGS) entry which is preliminary data.</text>
</comment>
<dbReference type="RefSeq" id="WP_003279614.1">
    <property type="nucleotide sequence ID" value="NZ_RHRS01000090.1"/>
</dbReference>
<evidence type="ECO:0000313" key="2">
    <source>
        <dbReference type="Proteomes" id="UP000272833"/>
    </source>
</evidence>
<proteinExistence type="predicted"/>
<evidence type="ECO:0000313" key="1">
    <source>
        <dbReference type="EMBL" id="RRW28833.1"/>
    </source>
</evidence>
<dbReference type="EMBL" id="RHRS01000090">
    <property type="protein sequence ID" value="RRW28833.1"/>
    <property type="molecule type" value="Genomic_DNA"/>
</dbReference>
<reference evidence="1 2" key="1">
    <citation type="submission" date="2018-10" db="EMBL/GenBank/DDBJ databases">
        <title>Transmission dynamics of multidrug resistant bacteria on intensive care unit surfaces.</title>
        <authorList>
            <person name="D'Souza A.W."/>
            <person name="Potter R.F."/>
            <person name="Wallace M."/>
            <person name="Shupe A."/>
            <person name="Patel S."/>
            <person name="Sun S."/>
            <person name="Gul D."/>
            <person name="Kwon J.H."/>
            <person name="Andleeb S."/>
            <person name="Burnham C.-A.D."/>
            <person name="Dantas G."/>
        </authorList>
    </citation>
    <scope>NUCLEOTIDE SEQUENCE [LARGE SCALE GENOMIC DNA]</scope>
    <source>
        <strain evidence="1 2">PO_271</strain>
    </source>
</reference>